<dbReference type="NCBIfam" id="TIGR00229">
    <property type="entry name" value="sensory_box"/>
    <property type="match status" value="1"/>
</dbReference>
<evidence type="ECO:0000259" key="10">
    <source>
        <dbReference type="PROSITE" id="PS50112"/>
    </source>
</evidence>
<dbReference type="CDD" id="cd00130">
    <property type="entry name" value="PAS"/>
    <property type="match status" value="1"/>
</dbReference>
<evidence type="ECO:0000256" key="2">
    <source>
        <dbReference type="ARBA" id="ARBA00012438"/>
    </source>
</evidence>
<evidence type="ECO:0000256" key="6">
    <source>
        <dbReference type="ARBA" id="ARBA00023012"/>
    </source>
</evidence>
<dbReference type="Gene3D" id="3.30.450.20">
    <property type="entry name" value="PAS domain"/>
    <property type="match status" value="1"/>
</dbReference>
<sequence length="630" mass="68888">MAAGDIRVLHVDDDEAVTDSAARELERDGEFRVSSSNSPTDALDRFDPATYDCVVSEYELPRIDGLELYDRLAPQFDRPDFPFVLFVEQGSERVAAEALNAGVSGYLRKGGQDQYDALAARIRSATGSRSRRRSGDDADGCARALFDDFPDPAVVFDVDDGDSRVRRVNDAFERVFGYDGETAAGTSVTELLSSTERDTVATSLETALVDGADVCREVRRQTADGEWRDFLFRNVRVERADGDSLRYGIYTDITERMDYDRCLTELHETARRLMAAESSDAVLDLGLAAARDILGHDLNAIHLYDETAGGLVPAATTEATETLLGDVPTFTEGGGSIAWSAYERGEVSVCADVRDDPDVLNPETPLRSEMVLPLGDRGVLLLSSTDVDAFDDADVSLGSVLAATVQSALQQVEREQTLRERERALARQNERLDEFASIVSHDLRTPLDLAAVHLELAVEGHDEEDHLERVAAAHDRMSRLIDDVLTWARDGEAVDATETVSIRSLATGCWEALQTGDADLTVTTERAVEADRERLRRVVENLLDDALTHAGEAPSVRVGDLDDGSGVYVEDDGPGIPEDEREDVFDFGYTLSTSGTGFGLAIVHQIIEAHGWEIRVAESEAGGARFEIRC</sequence>
<evidence type="ECO:0000256" key="4">
    <source>
        <dbReference type="ARBA" id="ARBA00022679"/>
    </source>
</evidence>
<dbReference type="SUPFAM" id="SSF55785">
    <property type="entry name" value="PYP-like sensor domain (PAS domain)"/>
    <property type="match status" value="1"/>
</dbReference>
<dbReference type="CDD" id="cd00075">
    <property type="entry name" value="HATPase"/>
    <property type="match status" value="1"/>
</dbReference>
<dbReference type="PROSITE" id="PS50112">
    <property type="entry name" value="PAS"/>
    <property type="match status" value="1"/>
</dbReference>
<comment type="caution">
    <text evidence="11">The sequence shown here is derived from an EMBL/GenBank/DDBJ whole genome shotgun (WGS) entry which is preliminary data.</text>
</comment>
<evidence type="ECO:0000313" key="12">
    <source>
        <dbReference type="Proteomes" id="UP000766550"/>
    </source>
</evidence>
<dbReference type="InterPro" id="IPR000014">
    <property type="entry name" value="PAS"/>
</dbReference>
<dbReference type="SUPFAM" id="SSF55874">
    <property type="entry name" value="ATPase domain of HSP90 chaperone/DNA topoisomerase II/histidine kinase"/>
    <property type="match status" value="1"/>
</dbReference>
<dbReference type="GO" id="GO:0000155">
    <property type="term" value="F:phosphorelay sensor kinase activity"/>
    <property type="evidence" value="ECO:0007669"/>
    <property type="project" value="InterPro"/>
</dbReference>
<protein>
    <recommendedName>
        <fullName evidence="2">histidine kinase</fullName>
        <ecNumber evidence="2">2.7.13.3</ecNumber>
    </recommendedName>
</protein>
<dbReference type="Pfam" id="PF08448">
    <property type="entry name" value="PAS_4"/>
    <property type="match status" value="1"/>
</dbReference>
<dbReference type="InterPro" id="IPR001789">
    <property type="entry name" value="Sig_transdc_resp-reg_receiver"/>
</dbReference>
<dbReference type="InterPro" id="IPR036890">
    <property type="entry name" value="HATPase_C_sf"/>
</dbReference>
<dbReference type="PANTHER" id="PTHR43711:SF1">
    <property type="entry name" value="HISTIDINE KINASE 1"/>
    <property type="match status" value="1"/>
</dbReference>
<keyword evidence="12" id="KW-1185">Reference proteome</keyword>
<dbReference type="SUPFAM" id="SSF52172">
    <property type="entry name" value="CheY-like"/>
    <property type="match status" value="1"/>
</dbReference>
<dbReference type="CDD" id="cd00156">
    <property type="entry name" value="REC"/>
    <property type="match status" value="1"/>
</dbReference>
<keyword evidence="4" id="KW-0808">Transferase</keyword>
<dbReference type="SMART" id="SM00387">
    <property type="entry name" value="HATPase_c"/>
    <property type="match status" value="1"/>
</dbReference>
<feature type="domain" description="PAS" evidence="10">
    <location>
        <begin position="143"/>
        <end position="211"/>
    </location>
</feature>
<dbReference type="InterPro" id="IPR004358">
    <property type="entry name" value="Sig_transdc_His_kin-like_C"/>
</dbReference>
<dbReference type="InterPro" id="IPR011006">
    <property type="entry name" value="CheY-like_superfamily"/>
</dbReference>
<evidence type="ECO:0000256" key="5">
    <source>
        <dbReference type="ARBA" id="ARBA00022777"/>
    </source>
</evidence>
<dbReference type="Gene3D" id="3.30.450.40">
    <property type="match status" value="1"/>
</dbReference>
<dbReference type="CDD" id="cd00082">
    <property type="entry name" value="HisKA"/>
    <property type="match status" value="1"/>
</dbReference>
<evidence type="ECO:0000256" key="3">
    <source>
        <dbReference type="ARBA" id="ARBA00022553"/>
    </source>
</evidence>
<proteinExistence type="predicted"/>
<keyword evidence="5" id="KW-0418">Kinase</keyword>
<name>A0A8J7Y7P6_9EURY</name>
<dbReference type="Pfam" id="PF00512">
    <property type="entry name" value="HisKA"/>
    <property type="match status" value="1"/>
</dbReference>
<dbReference type="Pfam" id="PF00072">
    <property type="entry name" value="Response_reg"/>
    <property type="match status" value="1"/>
</dbReference>
<dbReference type="EC" id="2.7.13.3" evidence="2"/>
<dbReference type="InterPro" id="IPR003661">
    <property type="entry name" value="HisK_dim/P_dom"/>
</dbReference>
<dbReference type="PANTHER" id="PTHR43711">
    <property type="entry name" value="TWO-COMPONENT HISTIDINE KINASE"/>
    <property type="match status" value="1"/>
</dbReference>
<comment type="caution">
    <text evidence="7">Lacks conserved residue(s) required for the propagation of feature annotation.</text>
</comment>
<dbReference type="SMART" id="SM00091">
    <property type="entry name" value="PAS"/>
    <property type="match status" value="1"/>
</dbReference>
<dbReference type="SMART" id="SM00065">
    <property type="entry name" value="GAF"/>
    <property type="match status" value="1"/>
</dbReference>
<accession>A0A8J7Y7P6</accession>
<dbReference type="InterPro" id="IPR035965">
    <property type="entry name" value="PAS-like_dom_sf"/>
</dbReference>
<dbReference type="SUPFAM" id="SSF55781">
    <property type="entry name" value="GAF domain-like"/>
    <property type="match status" value="1"/>
</dbReference>
<reference evidence="11 12" key="1">
    <citation type="submission" date="2021-06" db="EMBL/GenBank/DDBJ databases">
        <title>New haloarchaea isolates fom saline soil.</title>
        <authorList>
            <person name="Duran-Viseras A."/>
            <person name="Sanchez-Porro C.S."/>
            <person name="Ventosa A."/>
        </authorList>
    </citation>
    <scope>NUCLEOTIDE SEQUENCE [LARGE SCALE GENOMIC DNA]</scope>
    <source>
        <strain evidence="11 12">JCM 183640</strain>
    </source>
</reference>
<dbReference type="SUPFAM" id="SSF47384">
    <property type="entry name" value="Homodimeric domain of signal transducing histidine kinase"/>
    <property type="match status" value="1"/>
</dbReference>
<dbReference type="Proteomes" id="UP000766550">
    <property type="component" value="Unassembled WGS sequence"/>
</dbReference>
<dbReference type="InterPro" id="IPR050736">
    <property type="entry name" value="Sensor_HK_Regulatory"/>
</dbReference>
<gene>
    <name evidence="11" type="ORF">KTS45_03335</name>
</gene>
<dbReference type="Gene3D" id="3.30.565.10">
    <property type="entry name" value="Histidine kinase-like ATPase, C-terminal domain"/>
    <property type="match status" value="1"/>
</dbReference>
<dbReference type="Pfam" id="PF02518">
    <property type="entry name" value="HATPase_c"/>
    <property type="match status" value="1"/>
</dbReference>
<dbReference type="InterPro" id="IPR013656">
    <property type="entry name" value="PAS_4"/>
</dbReference>
<keyword evidence="3" id="KW-0597">Phosphoprotein</keyword>
<dbReference type="InterPro" id="IPR005467">
    <property type="entry name" value="His_kinase_dom"/>
</dbReference>
<organism evidence="11 12">
    <name type="scientific">Haloarcula limicola</name>
    <dbReference type="NCBI Taxonomy" id="1429915"/>
    <lineage>
        <taxon>Archaea</taxon>
        <taxon>Methanobacteriati</taxon>
        <taxon>Methanobacteriota</taxon>
        <taxon>Stenosarchaea group</taxon>
        <taxon>Halobacteria</taxon>
        <taxon>Halobacteriales</taxon>
        <taxon>Haloarculaceae</taxon>
        <taxon>Haloarcula</taxon>
    </lineage>
</organism>
<evidence type="ECO:0000256" key="7">
    <source>
        <dbReference type="PROSITE-ProRule" id="PRU00169"/>
    </source>
</evidence>
<dbReference type="Pfam" id="PF13185">
    <property type="entry name" value="GAF_2"/>
    <property type="match status" value="1"/>
</dbReference>
<dbReference type="SMART" id="SM00388">
    <property type="entry name" value="HisKA"/>
    <property type="match status" value="1"/>
</dbReference>
<dbReference type="PRINTS" id="PR00344">
    <property type="entry name" value="BCTRLSENSOR"/>
</dbReference>
<evidence type="ECO:0000313" key="11">
    <source>
        <dbReference type="EMBL" id="MBV0923223.1"/>
    </source>
</evidence>
<dbReference type="Gene3D" id="3.40.50.2300">
    <property type="match status" value="1"/>
</dbReference>
<comment type="catalytic activity">
    <reaction evidence="1">
        <text>ATP + protein L-histidine = ADP + protein N-phospho-L-histidine.</text>
        <dbReference type="EC" id="2.7.13.3"/>
    </reaction>
</comment>
<dbReference type="PROSITE" id="PS50110">
    <property type="entry name" value="RESPONSE_REGULATORY"/>
    <property type="match status" value="1"/>
</dbReference>
<dbReference type="InterPro" id="IPR003594">
    <property type="entry name" value="HATPase_dom"/>
</dbReference>
<dbReference type="AlphaFoldDB" id="A0A8J7Y7P6"/>
<evidence type="ECO:0000259" key="9">
    <source>
        <dbReference type="PROSITE" id="PS50110"/>
    </source>
</evidence>
<evidence type="ECO:0000259" key="8">
    <source>
        <dbReference type="PROSITE" id="PS50109"/>
    </source>
</evidence>
<dbReference type="EMBL" id="JAHQXF010000001">
    <property type="protein sequence ID" value="MBV0923223.1"/>
    <property type="molecule type" value="Genomic_DNA"/>
</dbReference>
<feature type="domain" description="Response regulatory" evidence="9">
    <location>
        <begin position="7"/>
        <end position="124"/>
    </location>
</feature>
<feature type="domain" description="Histidine kinase" evidence="8">
    <location>
        <begin position="438"/>
        <end position="630"/>
    </location>
</feature>
<evidence type="ECO:0000256" key="1">
    <source>
        <dbReference type="ARBA" id="ARBA00000085"/>
    </source>
</evidence>
<dbReference type="PROSITE" id="PS50109">
    <property type="entry name" value="HIS_KIN"/>
    <property type="match status" value="1"/>
</dbReference>
<dbReference type="SMART" id="SM00448">
    <property type="entry name" value="REC"/>
    <property type="match status" value="1"/>
</dbReference>
<dbReference type="RefSeq" id="WP_162316367.1">
    <property type="nucleotide sequence ID" value="NZ_JAHQXF010000001.1"/>
</dbReference>
<keyword evidence="6" id="KW-0902">Two-component regulatory system</keyword>
<dbReference type="Gene3D" id="1.10.287.130">
    <property type="match status" value="1"/>
</dbReference>
<dbReference type="OrthoDB" id="8127at2157"/>
<dbReference type="InterPro" id="IPR036097">
    <property type="entry name" value="HisK_dim/P_sf"/>
</dbReference>
<dbReference type="InterPro" id="IPR029016">
    <property type="entry name" value="GAF-like_dom_sf"/>
</dbReference>
<dbReference type="InterPro" id="IPR003018">
    <property type="entry name" value="GAF"/>
</dbReference>